<reference evidence="2 3" key="1">
    <citation type="submission" date="2018-03" db="EMBL/GenBank/DDBJ databases">
        <title>Ahniella affigens gen. nov., sp. nov., a gammaproteobacterium isolated from sandy soil near a stream.</title>
        <authorList>
            <person name="Ko Y."/>
            <person name="Kim J.-H."/>
        </authorList>
    </citation>
    <scope>NUCLEOTIDE SEQUENCE [LARGE SCALE GENOMIC DNA]</scope>
    <source>
        <strain evidence="2 3">D13</strain>
    </source>
</reference>
<dbReference type="SUPFAM" id="SSF101327">
    <property type="entry name" value="YgfB-like"/>
    <property type="match status" value="1"/>
</dbReference>
<dbReference type="OrthoDB" id="9783391at2"/>
<gene>
    <name evidence="2" type="ORF">C7S18_10995</name>
</gene>
<dbReference type="KEGG" id="xba:C7S18_10995"/>
<dbReference type="PANTHER" id="PTHR37528:SF1">
    <property type="entry name" value="UPF0149 PROTEIN YGFB"/>
    <property type="match status" value="1"/>
</dbReference>
<organism evidence="2 3">
    <name type="scientific">Ahniella affigens</name>
    <dbReference type="NCBI Taxonomy" id="2021234"/>
    <lineage>
        <taxon>Bacteria</taxon>
        <taxon>Pseudomonadati</taxon>
        <taxon>Pseudomonadota</taxon>
        <taxon>Gammaproteobacteria</taxon>
        <taxon>Lysobacterales</taxon>
        <taxon>Rhodanobacteraceae</taxon>
        <taxon>Ahniella</taxon>
    </lineage>
</organism>
<keyword evidence="3" id="KW-1185">Reference proteome</keyword>
<sequence>MDYLELDEQLRRWQVGMGAAEFHGALTAHLLCEGSIEAKVIAEQMALEQLGETVRTDSVSAQDLTELARAERAALGSEDMTFEPLLPDVDLPVADRANALCAWVRGFLSGLAMSGRLRQRDLDEEEQELLMDLGRIAGSDLEAPDDESGEGDLIEVQEFVRMGVLYLRDALQAKARPATETRH</sequence>
<dbReference type="AlphaFoldDB" id="A0A2P1PS64"/>
<dbReference type="PANTHER" id="PTHR37528">
    <property type="entry name" value="UPF0149 PROTEIN YGFB"/>
    <property type="match status" value="1"/>
</dbReference>
<evidence type="ECO:0000313" key="3">
    <source>
        <dbReference type="Proteomes" id="UP000241074"/>
    </source>
</evidence>
<evidence type="ECO:0000256" key="1">
    <source>
        <dbReference type="ARBA" id="ARBA00038308"/>
    </source>
</evidence>
<name>A0A2P1PS64_9GAMM</name>
<reference evidence="2 3" key="2">
    <citation type="submission" date="2018-03" db="EMBL/GenBank/DDBJ databases">
        <authorList>
            <person name="Keele B.F."/>
        </authorList>
    </citation>
    <scope>NUCLEOTIDE SEQUENCE [LARGE SCALE GENOMIC DNA]</scope>
    <source>
        <strain evidence="2 3">D13</strain>
    </source>
</reference>
<evidence type="ECO:0008006" key="4">
    <source>
        <dbReference type="Google" id="ProtNLM"/>
    </source>
</evidence>
<dbReference type="Gene3D" id="1.20.120.740">
    <property type="entry name" value="YgfB uncharacterised protein family UPF0149, PF03695"/>
    <property type="match status" value="1"/>
</dbReference>
<evidence type="ECO:0000313" key="2">
    <source>
        <dbReference type="EMBL" id="AVP97693.1"/>
    </source>
</evidence>
<proteinExistence type="inferred from homology"/>
<protein>
    <recommendedName>
        <fullName evidence="4">YecA family protein</fullName>
    </recommendedName>
</protein>
<dbReference type="InterPro" id="IPR011978">
    <property type="entry name" value="YgfB-like"/>
</dbReference>
<dbReference type="InterPro" id="IPR036255">
    <property type="entry name" value="YgfB-like_sf"/>
</dbReference>
<dbReference type="GO" id="GO:0005829">
    <property type="term" value="C:cytosol"/>
    <property type="evidence" value="ECO:0007669"/>
    <property type="project" value="TreeGrafter"/>
</dbReference>
<dbReference type="Pfam" id="PF03695">
    <property type="entry name" value="UPF0149"/>
    <property type="match status" value="1"/>
</dbReference>
<dbReference type="EMBL" id="CP027860">
    <property type="protein sequence ID" value="AVP97693.1"/>
    <property type="molecule type" value="Genomic_DNA"/>
</dbReference>
<dbReference type="Proteomes" id="UP000241074">
    <property type="component" value="Chromosome"/>
</dbReference>
<accession>A0A2P1PS64</accession>
<dbReference type="RefSeq" id="WP_106891613.1">
    <property type="nucleotide sequence ID" value="NZ_CP027860.1"/>
</dbReference>
<comment type="similarity">
    <text evidence="1">Belongs to the UPF0149 family.</text>
</comment>